<evidence type="ECO:0000256" key="1">
    <source>
        <dbReference type="ARBA" id="ARBA00001561"/>
    </source>
</evidence>
<dbReference type="PANTHER" id="PTHR30404:SF0">
    <property type="entry name" value="N-ACETYLMURAMOYL-L-ALANINE AMIDASE AMIC"/>
    <property type="match status" value="1"/>
</dbReference>
<reference evidence="5 6" key="1">
    <citation type="journal article" date="2016" name="Int. J. Syst. Evol. Microbiol.">
        <title>Arsenicitalea aurantiaca gen. nov., sp. nov., a new member of the family Hyphomicrobiaceae, isolated from high-arsenic sediment.</title>
        <authorList>
            <person name="Mu Y."/>
            <person name="Zhou L."/>
            <person name="Zeng X.C."/>
            <person name="Liu L."/>
            <person name="Pan Y."/>
            <person name="Chen X."/>
            <person name="Wang J."/>
            <person name="Li S."/>
            <person name="Li W.J."/>
            <person name="Wang Y."/>
        </authorList>
    </citation>
    <scope>NUCLEOTIDE SEQUENCE [LARGE SCALE GENOMIC DNA]</scope>
    <source>
        <strain evidence="5 6">42-50</strain>
    </source>
</reference>
<dbReference type="Pfam" id="PF01520">
    <property type="entry name" value="Amidase_3"/>
    <property type="match status" value="1"/>
</dbReference>
<sequence length="579" mass="62587">MTMAQSRLWIASRLVCLTAIYLFLHGRGQIVIRARRSAVAAEIPFRGGNLPHSAATGQVLPRAALRCQHMRSAPYGLGLRQDAGQQTTSIFALGLLVRIGNRKLVARPPRDAAPSRDLQAIANHVLFARCPRIARSVGHQPLDFGRPTLLYNQIVRSLALCLMMFALVIGPAASAFAQDGQEESVVEGGEAAALEGASTALPDVQDVRVSNTPQRARLIIDLSNTTAFAIASLSEPNRIAVDVRAASVSDVRTAPVAGEGLIESYTVELAEPGRARTLLTLAEPAQVQQAYLLDAVDEQPARLVVDFIIDTPEGFAARVAEDLAAYTANPDQAATPTAPGGSAIEAATLRPLVVIDPGHGGIDNGASTPSGIHEKNIVLDFALRLQDVLVEAGRFDVALTRSDDSFLRLEDRVALARENRADLFISLHADSFQQPEIRGASVYTRDENATDILDRIMADRENKVDIIAGFAMPEMTPAVVDILVDLMRRETRRQSFTAADAIIHQLEPAVELRRFPLRQADFFVLQAPDVPSILVELGFLSNADDISNLLESGWRDRVVDALARGISTYFDGLEVAGIE</sequence>
<comment type="catalytic activity">
    <reaction evidence="1">
        <text>Hydrolyzes the link between N-acetylmuramoyl residues and L-amino acid residues in certain cell-wall glycopeptides.</text>
        <dbReference type="EC" id="3.5.1.28"/>
    </reaction>
</comment>
<gene>
    <name evidence="5" type="ORF">EMQ25_07260</name>
</gene>
<proteinExistence type="predicted"/>
<dbReference type="InterPro" id="IPR050695">
    <property type="entry name" value="N-acetylmuramoyl_amidase_3"/>
</dbReference>
<dbReference type="GO" id="GO:0009253">
    <property type="term" value="P:peptidoglycan catabolic process"/>
    <property type="evidence" value="ECO:0007669"/>
    <property type="project" value="InterPro"/>
</dbReference>
<comment type="caution">
    <text evidence="5">The sequence shown here is derived from an EMBL/GenBank/DDBJ whole genome shotgun (WGS) entry which is preliminary data.</text>
</comment>
<evidence type="ECO:0000313" key="5">
    <source>
        <dbReference type="EMBL" id="RUT32923.1"/>
    </source>
</evidence>
<evidence type="ECO:0000256" key="2">
    <source>
        <dbReference type="ARBA" id="ARBA00011901"/>
    </source>
</evidence>
<protein>
    <recommendedName>
        <fullName evidence="2">N-acetylmuramoyl-L-alanine amidase</fullName>
        <ecNumber evidence="2">3.5.1.28</ecNumber>
    </recommendedName>
</protein>
<dbReference type="Proteomes" id="UP000281547">
    <property type="component" value="Unassembled WGS sequence"/>
</dbReference>
<dbReference type="Gene3D" id="2.60.40.3500">
    <property type="match status" value="1"/>
</dbReference>
<dbReference type="Gene3D" id="3.40.630.40">
    <property type="entry name" value="Zn-dependent exopeptidases"/>
    <property type="match status" value="1"/>
</dbReference>
<dbReference type="GO" id="GO:0008745">
    <property type="term" value="F:N-acetylmuramoyl-L-alanine amidase activity"/>
    <property type="evidence" value="ECO:0007669"/>
    <property type="project" value="UniProtKB-EC"/>
</dbReference>
<dbReference type="PANTHER" id="PTHR30404">
    <property type="entry name" value="N-ACETYLMURAMOYL-L-ALANINE AMIDASE"/>
    <property type="match status" value="1"/>
</dbReference>
<dbReference type="EMBL" id="RZNJ01000002">
    <property type="protein sequence ID" value="RUT32923.1"/>
    <property type="molecule type" value="Genomic_DNA"/>
</dbReference>
<dbReference type="EC" id="3.5.1.28" evidence="2"/>
<name>A0A433XFR0_9HYPH</name>
<feature type="domain" description="MurNAc-LAA" evidence="4">
    <location>
        <begin position="413"/>
        <end position="567"/>
    </location>
</feature>
<dbReference type="Pfam" id="PF11741">
    <property type="entry name" value="AMIN"/>
    <property type="match status" value="1"/>
</dbReference>
<organism evidence="5 6">
    <name type="scientific">Arsenicitalea aurantiaca</name>
    <dbReference type="NCBI Taxonomy" id="1783274"/>
    <lineage>
        <taxon>Bacteria</taxon>
        <taxon>Pseudomonadati</taxon>
        <taxon>Pseudomonadota</taxon>
        <taxon>Alphaproteobacteria</taxon>
        <taxon>Hyphomicrobiales</taxon>
        <taxon>Devosiaceae</taxon>
        <taxon>Arsenicitalea</taxon>
    </lineage>
</organism>
<keyword evidence="6" id="KW-1185">Reference proteome</keyword>
<accession>A0A433XFR0</accession>
<dbReference type="GO" id="GO:0030288">
    <property type="term" value="C:outer membrane-bounded periplasmic space"/>
    <property type="evidence" value="ECO:0007669"/>
    <property type="project" value="TreeGrafter"/>
</dbReference>
<keyword evidence="3" id="KW-0378">Hydrolase</keyword>
<dbReference type="CDD" id="cd02696">
    <property type="entry name" value="MurNAc-LAA"/>
    <property type="match status" value="1"/>
</dbReference>
<dbReference type="SMART" id="SM00646">
    <property type="entry name" value="Ami_3"/>
    <property type="match status" value="1"/>
</dbReference>
<evidence type="ECO:0000256" key="3">
    <source>
        <dbReference type="ARBA" id="ARBA00022801"/>
    </source>
</evidence>
<dbReference type="InterPro" id="IPR002508">
    <property type="entry name" value="MurNAc-LAA_cat"/>
</dbReference>
<dbReference type="InterPro" id="IPR021731">
    <property type="entry name" value="AMIN_dom"/>
</dbReference>
<evidence type="ECO:0000259" key="4">
    <source>
        <dbReference type="SMART" id="SM00646"/>
    </source>
</evidence>
<dbReference type="AlphaFoldDB" id="A0A433XFR0"/>
<dbReference type="SUPFAM" id="SSF53187">
    <property type="entry name" value="Zn-dependent exopeptidases"/>
    <property type="match status" value="1"/>
</dbReference>
<evidence type="ECO:0000313" key="6">
    <source>
        <dbReference type="Proteomes" id="UP000281547"/>
    </source>
</evidence>